<dbReference type="SUPFAM" id="SSF52980">
    <property type="entry name" value="Restriction endonuclease-like"/>
    <property type="match status" value="1"/>
</dbReference>
<evidence type="ECO:0000313" key="3">
    <source>
        <dbReference type="Proteomes" id="UP000000742"/>
    </source>
</evidence>
<dbReference type="EMBL" id="CP000922">
    <property type="protein sequence ID" value="ACJ33986.1"/>
    <property type="molecule type" value="Genomic_DNA"/>
</dbReference>
<dbReference type="Gene3D" id="3.90.1570.10">
    <property type="entry name" value="tt1808, chain A"/>
    <property type="match status" value="1"/>
</dbReference>
<keyword evidence="2" id="KW-0540">Nuclease</keyword>
<accession>B7GJX3</accession>
<protein>
    <submittedName>
        <fullName evidence="2">Endonuclease, Uma2 family (Restriction endonuclease fold)</fullName>
    </submittedName>
</protein>
<keyword evidence="2" id="KW-0378">Hydrolase</keyword>
<reference evidence="2 3" key="1">
    <citation type="journal article" date="2008" name="Genome Biol.">
        <title>Encapsulated in silica: genome, proteome and physiology of the thermophilic bacterium Anoxybacillus flavithermus WK1.</title>
        <authorList>
            <person name="Saw J.H."/>
            <person name="Mountain B.W."/>
            <person name="Feng L."/>
            <person name="Omelchenko M.V."/>
            <person name="Hou S."/>
            <person name="Saito J.A."/>
            <person name="Stott M.B."/>
            <person name="Li D."/>
            <person name="Zhao G."/>
            <person name="Wu J."/>
            <person name="Galperin M.Y."/>
            <person name="Koonin E.V."/>
            <person name="Makarova K.S."/>
            <person name="Wolf Y.I."/>
            <person name="Rigden D.J."/>
            <person name="Dunfield P.F."/>
            <person name="Wang L."/>
            <person name="Alam M."/>
        </authorList>
    </citation>
    <scope>NUCLEOTIDE SEQUENCE [LARGE SCALE GENOMIC DNA]</scope>
    <source>
        <strain evidence="3">DSM 21510 / WK1</strain>
    </source>
</reference>
<dbReference type="Pfam" id="PF05685">
    <property type="entry name" value="Uma2"/>
    <property type="match status" value="1"/>
</dbReference>
<sequence length="207" mass="23691">MFSHCGIMYKRAKKDVGEMEKAPHGRLYSYKDIQQWEGNWELIDGIPYLLASPSYVHQYVVGELHLALAPYFKARECHLILSPFDVQFDIAKTAEEAQTVVQPDLFVICHLNQLKKNRVKGAPDLVIEVLSASTGIKDRNQKYYLYEANGVKEYWMVDPSNRTIEVLGLDNGRFQKRAVFGPKDVLTSFLYPDLSVSLDSILNMEVE</sequence>
<feature type="domain" description="Putative restriction endonuclease" evidence="1">
    <location>
        <begin position="34"/>
        <end position="195"/>
    </location>
</feature>
<dbReference type="KEGG" id="afl:Aflv_1621"/>
<dbReference type="GO" id="GO:0004519">
    <property type="term" value="F:endonuclease activity"/>
    <property type="evidence" value="ECO:0007669"/>
    <property type="project" value="UniProtKB-KW"/>
</dbReference>
<dbReference type="PANTHER" id="PTHR36558:SF1">
    <property type="entry name" value="RESTRICTION ENDONUCLEASE DOMAIN-CONTAINING PROTEIN-RELATED"/>
    <property type="match status" value="1"/>
</dbReference>
<dbReference type="HOGENOM" id="CLU_076312_0_2_9"/>
<dbReference type="CDD" id="cd06260">
    <property type="entry name" value="DUF820-like"/>
    <property type="match status" value="1"/>
</dbReference>
<dbReference type="PANTHER" id="PTHR36558">
    <property type="entry name" value="GLR1098 PROTEIN"/>
    <property type="match status" value="1"/>
</dbReference>
<dbReference type="STRING" id="491915.Aflv_1621"/>
<dbReference type="Proteomes" id="UP000000742">
    <property type="component" value="Chromosome"/>
</dbReference>
<keyword evidence="2" id="KW-0255">Endonuclease</keyword>
<organism evidence="2 3">
    <name type="scientific">Anoxybacillus flavithermus (strain DSM 21510 / WK1)</name>
    <dbReference type="NCBI Taxonomy" id="491915"/>
    <lineage>
        <taxon>Bacteria</taxon>
        <taxon>Bacillati</taxon>
        <taxon>Bacillota</taxon>
        <taxon>Bacilli</taxon>
        <taxon>Bacillales</taxon>
        <taxon>Anoxybacillaceae</taxon>
        <taxon>Anoxybacillus</taxon>
    </lineage>
</organism>
<dbReference type="eggNOG" id="COG4636">
    <property type="taxonomic scope" value="Bacteria"/>
</dbReference>
<proteinExistence type="predicted"/>
<evidence type="ECO:0000259" key="1">
    <source>
        <dbReference type="Pfam" id="PF05685"/>
    </source>
</evidence>
<dbReference type="AlphaFoldDB" id="B7GJX3"/>
<dbReference type="InterPro" id="IPR012296">
    <property type="entry name" value="Nuclease_put_TT1808"/>
</dbReference>
<gene>
    <name evidence="2" type="ordered locus">Aflv_1621</name>
</gene>
<dbReference type="InterPro" id="IPR008538">
    <property type="entry name" value="Uma2"/>
</dbReference>
<dbReference type="InterPro" id="IPR011335">
    <property type="entry name" value="Restrct_endonuc-II-like"/>
</dbReference>
<evidence type="ECO:0000313" key="2">
    <source>
        <dbReference type="EMBL" id="ACJ33986.1"/>
    </source>
</evidence>
<name>B7GJX3_ANOFW</name>